<comment type="caution">
    <text evidence="1">The sequence shown here is derived from an EMBL/GenBank/DDBJ whole genome shotgun (WGS) entry which is preliminary data.</text>
</comment>
<evidence type="ECO:0000313" key="1">
    <source>
        <dbReference type="EMBL" id="PAB00287.1"/>
    </source>
</evidence>
<sequence length="276" mass="32292">MKAFEYIHACEQLKQYEEDLDKVIRYHQSDSDLCHPIGKDKNCWYCEQYTKIILQEEDMIQSVRQFEHENEITVPFICNILQTTKCKSKSKARKSYEVHAVTLRTGEEFLVYGLCLEVCCRAMEIKEDDVTKDVIIPQSYYGSTYLELKNSAIISLETLLKSFTRKRTRILAEKRQTKIRITGTCFNEIPFYFFKYTADNFNRLGDFCDDVPIIQTKKFHKNGKVALSTKRGMLALEPGQILLKIGLDVFLTMSTQEFEENFVEDESLVWSRVNLT</sequence>
<dbReference type="EMBL" id="LHUG01000008">
    <property type="protein sequence ID" value="PAB00287.1"/>
    <property type="molecule type" value="Genomic_DNA"/>
</dbReference>
<accession>A0A267HPX7</accession>
<name>A0A267HPX7_9ENTE</name>
<dbReference type="AlphaFoldDB" id="A0A267HPX7"/>
<gene>
    <name evidence="1" type="ORF">AKL21_09865</name>
</gene>
<organism evidence="1 2">
    <name type="scientific">Enterococcus canintestini</name>
    <dbReference type="NCBI Taxonomy" id="317010"/>
    <lineage>
        <taxon>Bacteria</taxon>
        <taxon>Bacillati</taxon>
        <taxon>Bacillota</taxon>
        <taxon>Bacilli</taxon>
        <taxon>Lactobacillales</taxon>
        <taxon>Enterococcaceae</taxon>
        <taxon>Enterococcus</taxon>
    </lineage>
</organism>
<reference evidence="1 2" key="1">
    <citation type="submission" date="2015-08" db="EMBL/GenBank/DDBJ databases">
        <title>Enterococcus genome sequence.</title>
        <authorList>
            <person name="Acedo J.Z."/>
            <person name="Vederas J.C."/>
        </authorList>
    </citation>
    <scope>NUCLEOTIDE SEQUENCE [LARGE SCALE GENOMIC DNA]</scope>
    <source>
        <strain evidence="1 2">49</strain>
    </source>
</reference>
<proteinExistence type="predicted"/>
<protein>
    <submittedName>
        <fullName evidence="1">Uncharacterized protein</fullName>
    </submittedName>
</protein>
<keyword evidence="2" id="KW-1185">Reference proteome</keyword>
<evidence type="ECO:0000313" key="2">
    <source>
        <dbReference type="Proteomes" id="UP000216797"/>
    </source>
</evidence>
<dbReference type="RefSeq" id="WP_095006933.1">
    <property type="nucleotide sequence ID" value="NZ_LHUG01000008.1"/>
</dbReference>
<dbReference type="Proteomes" id="UP000216797">
    <property type="component" value="Unassembled WGS sequence"/>
</dbReference>